<organism evidence="1 2">
    <name type="scientific">Dictyocaulus viviparus</name>
    <name type="common">Bovine lungworm</name>
    <dbReference type="NCBI Taxonomy" id="29172"/>
    <lineage>
        <taxon>Eukaryota</taxon>
        <taxon>Metazoa</taxon>
        <taxon>Ecdysozoa</taxon>
        <taxon>Nematoda</taxon>
        <taxon>Chromadorea</taxon>
        <taxon>Rhabditida</taxon>
        <taxon>Rhabditina</taxon>
        <taxon>Rhabditomorpha</taxon>
        <taxon>Strongyloidea</taxon>
        <taxon>Metastrongylidae</taxon>
        <taxon>Dictyocaulus</taxon>
    </lineage>
</organism>
<gene>
    <name evidence="1" type="ORF">DICVIV_11276</name>
</gene>
<accession>A0A0D8XK95</accession>
<sequence>MKELAIIIDEIVSSQASTDRMKRCPDMGNRKKAVDLKKIKIRSRVRLARSKAMSNIIGSVIKTKLESCKFDPLNRKLGVLLVKTLRATQQEYNYLFHRSKI</sequence>
<dbReference type="AlphaFoldDB" id="A0A0D8XK95"/>
<reference evidence="2" key="2">
    <citation type="journal article" date="2016" name="Sci. Rep.">
        <title>Dictyocaulus viviparus genome, variome and transcriptome elucidate lungworm biology and support future intervention.</title>
        <authorList>
            <person name="McNulty S.N."/>
            <person name="Strube C."/>
            <person name="Rosa B.A."/>
            <person name="Martin J.C."/>
            <person name="Tyagi R."/>
            <person name="Choi Y.J."/>
            <person name="Wang Q."/>
            <person name="Hallsworth Pepin K."/>
            <person name="Zhang X."/>
            <person name="Ozersky P."/>
            <person name="Wilson R.K."/>
            <person name="Sternberg P.W."/>
            <person name="Gasser R.B."/>
            <person name="Mitreva M."/>
        </authorList>
    </citation>
    <scope>NUCLEOTIDE SEQUENCE [LARGE SCALE GENOMIC DNA]</scope>
    <source>
        <strain evidence="2">HannoverDv2000</strain>
    </source>
</reference>
<keyword evidence="2" id="KW-1185">Reference proteome</keyword>
<dbReference type="Proteomes" id="UP000053766">
    <property type="component" value="Unassembled WGS sequence"/>
</dbReference>
<protein>
    <submittedName>
        <fullName evidence="1">Uncharacterized protein</fullName>
    </submittedName>
</protein>
<evidence type="ECO:0000313" key="1">
    <source>
        <dbReference type="EMBL" id="KJH42726.1"/>
    </source>
</evidence>
<evidence type="ECO:0000313" key="2">
    <source>
        <dbReference type="Proteomes" id="UP000053766"/>
    </source>
</evidence>
<name>A0A0D8XK95_DICVI</name>
<proteinExistence type="predicted"/>
<reference evidence="1 2" key="1">
    <citation type="submission" date="2013-11" db="EMBL/GenBank/DDBJ databases">
        <title>Draft genome of the bovine lungworm Dictyocaulus viviparus.</title>
        <authorList>
            <person name="Mitreva M."/>
        </authorList>
    </citation>
    <scope>NUCLEOTIDE SEQUENCE [LARGE SCALE GENOMIC DNA]</scope>
    <source>
        <strain evidence="1 2">HannoverDv2000</strain>
    </source>
</reference>
<dbReference type="EMBL" id="KN716633">
    <property type="protein sequence ID" value="KJH42726.1"/>
    <property type="molecule type" value="Genomic_DNA"/>
</dbReference>